<keyword evidence="3" id="KW-1185">Reference proteome</keyword>
<evidence type="ECO:0000313" key="3">
    <source>
        <dbReference type="Proteomes" id="UP001443914"/>
    </source>
</evidence>
<sequence>MPHHLHHLPRPSASPPPPPSTVRLTTSTTVTTSTTFLSSSTMPHHLHHRRPPRPPLFSLLRSFSLLNHASPPPPPSTTSSFRFFSSHSPDSDFTPALNSVFKHDMNSVTKSEVCNLGFNSVFKHPHRRRRRKVRRQAPLTPPHLCPLLHPLHPPHPHAIVNNFPVDCIFRIDLKWF</sequence>
<comment type="caution">
    <text evidence="2">The sequence shown here is derived from an EMBL/GenBank/DDBJ whole genome shotgun (WGS) entry which is preliminary data.</text>
</comment>
<dbReference type="EMBL" id="JBDFQZ010000017">
    <property type="protein sequence ID" value="KAK9663599.1"/>
    <property type="molecule type" value="Genomic_DNA"/>
</dbReference>
<protein>
    <submittedName>
        <fullName evidence="2">Uncharacterized protein</fullName>
    </submittedName>
</protein>
<evidence type="ECO:0000256" key="1">
    <source>
        <dbReference type="SAM" id="MobiDB-lite"/>
    </source>
</evidence>
<accession>A0AAW1GIT3</accession>
<evidence type="ECO:0000313" key="2">
    <source>
        <dbReference type="EMBL" id="KAK9663599.1"/>
    </source>
</evidence>
<feature type="region of interest" description="Disordered" evidence="1">
    <location>
        <begin position="1"/>
        <end position="26"/>
    </location>
</feature>
<dbReference type="AlphaFoldDB" id="A0AAW1GIT3"/>
<name>A0AAW1GIT3_SAPOF</name>
<dbReference type="Proteomes" id="UP001443914">
    <property type="component" value="Unassembled WGS sequence"/>
</dbReference>
<proteinExistence type="predicted"/>
<gene>
    <name evidence="2" type="ORF">RND81_O270400</name>
</gene>
<organism evidence="2 3">
    <name type="scientific">Saponaria officinalis</name>
    <name type="common">Common soapwort</name>
    <name type="synonym">Lychnis saponaria</name>
    <dbReference type="NCBI Taxonomy" id="3572"/>
    <lineage>
        <taxon>Eukaryota</taxon>
        <taxon>Viridiplantae</taxon>
        <taxon>Streptophyta</taxon>
        <taxon>Embryophyta</taxon>
        <taxon>Tracheophyta</taxon>
        <taxon>Spermatophyta</taxon>
        <taxon>Magnoliopsida</taxon>
        <taxon>eudicotyledons</taxon>
        <taxon>Gunneridae</taxon>
        <taxon>Pentapetalae</taxon>
        <taxon>Caryophyllales</taxon>
        <taxon>Caryophyllaceae</taxon>
        <taxon>Caryophylleae</taxon>
        <taxon>Saponaria</taxon>
    </lineage>
</organism>
<reference evidence="2" key="1">
    <citation type="submission" date="2024-03" db="EMBL/GenBank/DDBJ databases">
        <title>WGS assembly of Saponaria officinalis var. Norfolk2.</title>
        <authorList>
            <person name="Jenkins J."/>
            <person name="Shu S."/>
            <person name="Grimwood J."/>
            <person name="Barry K."/>
            <person name="Goodstein D."/>
            <person name="Schmutz J."/>
            <person name="Leebens-Mack J."/>
            <person name="Osbourn A."/>
        </authorList>
    </citation>
    <scope>NUCLEOTIDE SEQUENCE [LARGE SCALE GENOMIC DNA]</scope>
    <source>
        <strain evidence="2">JIC</strain>
    </source>
</reference>